<keyword evidence="4 9" id="KW-0812">Transmembrane</keyword>
<comment type="caution">
    <text evidence="11">The sequence shown here is derived from an EMBL/GenBank/DDBJ whole genome shotgun (WGS) entry which is preliminary data.</text>
</comment>
<feature type="transmembrane region" description="Helical" evidence="9">
    <location>
        <begin position="426"/>
        <end position="448"/>
    </location>
</feature>
<dbReference type="GO" id="GO:0050906">
    <property type="term" value="P:detection of stimulus involved in sensory perception"/>
    <property type="evidence" value="ECO:0007669"/>
    <property type="project" value="UniProtKB-ARBA"/>
</dbReference>
<name>A0A8J2WBZ1_9CRUS</name>
<dbReference type="Proteomes" id="UP000789390">
    <property type="component" value="Unassembled WGS sequence"/>
</dbReference>
<evidence type="ECO:0000256" key="2">
    <source>
        <dbReference type="ARBA" id="ARBA00008685"/>
    </source>
</evidence>
<dbReference type="GO" id="GO:0005886">
    <property type="term" value="C:plasma membrane"/>
    <property type="evidence" value="ECO:0007669"/>
    <property type="project" value="UniProtKB-SubCell"/>
</dbReference>
<dbReference type="Gene3D" id="3.40.190.10">
    <property type="entry name" value="Periplasmic binding protein-like II"/>
    <property type="match status" value="1"/>
</dbReference>
<keyword evidence="8" id="KW-0325">Glycoprotein</keyword>
<organism evidence="11 12">
    <name type="scientific">Daphnia galeata</name>
    <dbReference type="NCBI Taxonomy" id="27404"/>
    <lineage>
        <taxon>Eukaryota</taxon>
        <taxon>Metazoa</taxon>
        <taxon>Ecdysozoa</taxon>
        <taxon>Arthropoda</taxon>
        <taxon>Crustacea</taxon>
        <taxon>Branchiopoda</taxon>
        <taxon>Diplostraca</taxon>
        <taxon>Cladocera</taxon>
        <taxon>Anomopoda</taxon>
        <taxon>Daphniidae</taxon>
        <taxon>Daphnia</taxon>
    </lineage>
</organism>
<feature type="transmembrane region" description="Helical" evidence="9">
    <location>
        <begin position="158"/>
        <end position="179"/>
    </location>
</feature>
<evidence type="ECO:0000256" key="5">
    <source>
        <dbReference type="ARBA" id="ARBA00022989"/>
    </source>
</evidence>
<keyword evidence="7" id="KW-0675">Receptor</keyword>
<reference evidence="11" key="1">
    <citation type="submission" date="2021-11" db="EMBL/GenBank/DDBJ databases">
        <authorList>
            <person name="Schell T."/>
        </authorList>
    </citation>
    <scope>NUCLEOTIDE SEQUENCE</scope>
    <source>
        <strain evidence="11">M5</strain>
    </source>
</reference>
<sequence length="461" mass="52630">MEKLLRRNQLKIVIIMFLMFFSSTSNSKIRNGLSGAYFRVSAHHFPPYQLLIQEANGTFRYVGSTPNIIYWMAEKFNFTYDLIPVSKSEHAKFGYVQAGLNQIINKEVDISTLCIVPTLERAQYMEFSYPVAIESYKFMVPNPEEESRLLAPIRPFQYAVWGCVLLSLLSVLVIFSYFSWCYSRWNSFPTGVMETKKKIIINFGNYAMYIASICTNQGMGINIRQSSFRIMAGAWLLAATVLVNCYSGTLTSSLTLTKYKPTVNSMEDLAASRDLTMTASANTVMTNTILNSNSTTLKAIGDAMRKKPESIFLNPEKGMHNIFSLKYVFPTIESYMSYLINIDFKANNKCRFHLTSRIPITEPYTFGLEKGNKLNQLFSEKIQYLWETGLMMHWLKNNLPPVDKCLVKSKDSARQKPIKLVDLTSAFFILGIGVSIALFSFLMEVIYFRFLTVMKGQKPIV</sequence>
<keyword evidence="3" id="KW-1003">Cell membrane</keyword>
<dbReference type="InterPro" id="IPR052192">
    <property type="entry name" value="Insect_Ionotropic_Sensory_Rcpt"/>
</dbReference>
<comment type="subcellular location">
    <subcellularLocation>
        <location evidence="1">Cell membrane</location>
        <topology evidence="1">Multi-pass membrane protein</topology>
    </subcellularLocation>
</comment>
<dbReference type="EMBL" id="CAKKLH010000001">
    <property type="protein sequence ID" value="CAH0098234.1"/>
    <property type="molecule type" value="Genomic_DNA"/>
</dbReference>
<evidence type="ECO:0000256" key="4">
    <source>
        <dbReference type="ARBA" id="ARBA00022692"/>
    </source>
</evidence>
<dbReference type="Gene3D" id="1.10.287.70">
    <property type="match status" value="1"/>
</dbReference>
<evidence type="ECO:0000256" key="6">
    <source>
        <dbReference type="ARBA" id="ARBA00023136"/>
    </source>
</evidence>
<dbReference type="FunFam" id="3.40.190.10:FF:000218">
    <property type="entry name" value="Uncharacterized protein"/>
    <property type="match status" value="1"/>
</dbReference>
<evidence type="ECO:0000256" key="3">
    <source>
        <dbReference type="ARBA" id="ARBA00022475"/>
    </source>
</evidence>
<dbReference type="SUPFAM" id="SSF53850">
    <property type="entry name" value="Periplasmic binding protein-like II"/>
    <property type="match status" value="1"/>
</dbReference>
<evidence type="ECO:0000256" key="9">
    <source>
        <dbReference type="SAM" id="Phobius"/>
    </source>
</evidence>
<dbReference type="PANTHER" id="PTHR42643">
    <property type="entry name" value="IONOTROPIC RECEPTOR 20A-RELATED"/>
    <property type="match status" value="1"/>
</dbReference>
<dbReference type="OrthoDB" id="6347872at2759"/>
<protein>
    <recommendedName>
        <fullName evidence="10">Ionotropic glutamate receptor C-terminal domain-containing protein</fullName>
    </recommendedName>
</protein>
<evidence type="ECO:0000313" key="11">
    <source>
        <dbReference type="EMBL" id="CAH0098234.1"/>
    </source>
</evidence>
<accession>A0A8J2WBZ1</accession>
<dbReference type="Pfam" id="PF00060">
    <property type="entry name" value="Lig_chan"/>
    <property type="match status" value="1"/>
</dbReference>
<comment type="similarity">
    <text evidence="2">Belongs to the glutamate-gated ion channel (TC 1.A.10.1) family.</text>
</comment>
<evidence type="ECO:0000259" key="10">
    <source>
        <dbReference type="Pfam" id="PF00060"/>
    </source>
</evidence>
<keyword evidence="5 9" id="KW-1133">Transmembrane helix</keyword>
<evidence type="ECO:0000256" key="1">
    <source>
        <dbReference type="ARBA" id="ARBA00004651"/>
    </source>
</evidence>
<dbReference type="AlphaFoldDB" id="A0A8J2WBZ1"/>
<proteinExistence type="inferred from homology"/>
<gene>
    <name evidence="11" type="ORF">DGAL_LOCUS281</name>
</gene>
<dbReference type="PANTHER" id="PTHR42643:SF24">
    <property type="entry name" value="IONOTROPIC RECEPTOR 60A"/>
    <property type="match status" value="1"/>
</dbReference>
<keyword evidence="6 9" id="KW-0472">Membrane</keyword>
<dbReference type="GO" id="GO:0015276">
    <property type="term" value="F:ligand-gated monoatomic ion channel activity"/>
    <property type="evidence" value="ECO:0007669"/>
    <property type="project" value="InterPro"/>
</dbReference>
<keyword evidence="12" id="KW-1185">Reference proteome</keyword>
<evidence type="ECO:0000313" key="12">
    <source>
        <dbReference type="Proteomes" id="UP000789390"/>
    </source>
</evidence>
<feature type="domain" description="Ionotropic glutamate receptor C-terminal" evidence="10">
    <location>
        <begin position="158"/>
        <end position="434"/>
    </location>
</feature>
<feature type="transmembrane region" description="Helical" evidence="9">
    <location>
        <begin position="228"/>
        <end position="249"/>
    </location>
</feature>
<feature type="transmembrane region" description="Helical" evidence="9">
    <location>
        <begin position="199"/>
        <end position="216"/>
    </location>
</feature>
<dbReference type="InterPro" id="IPR001320">
    <property type="entry name" value="Iontro_rcpt_C"/>
</dbReference>
<evidence type="ECO:0000256" key="8">
    <source>
        <dbReference type="ARBA" id="ARBA00023180"/>
    </source>
</evidence>
<evidence type="ECO:0000256" key="7">
    <source>
        <dbReference type="ARBA" id="ARBA00023170"/>
    </source>
</evidence>